<gene>
    <name evidence="2" type="ORF">RJJ65_38340</name>
</gene>
<protein>
    <recommendedName>
        <fullName evidence="4">Aconitate hydratase</fullName>
    </recommendedName>
</protein>
<accession>A0AAJ2H3S9</accession>
<dbReference type="InterPro" id="IPR036008">
    <property type="entry name" value="Aconitase_4Fe-4S_dom"/>
</dbReference>
<proteinExistence type="predicted"/>
<evidence type="ECO:0000313" key="2">
    <source>
        <dbReference type="EMBL" id="MDR9778404.1"/>
    </source>
</evidence>
<dbReference type="AlphaFoldDB" id="A0AAJ2H3S9"/>
<name>A0AAJ2H3S9_9HYPH</name>
<dbReference type="Proteomes" id="UP001268610">
    <property type="component" value="Unassembled WGS sequence"/>
</dbReference>
<dbReference type="RefSeq" id="WP_310866467.1">
    <property type="nucleotide sequence ID" value="NZ_JAVLSF010000780.1"/>
</dbReference>
<evidence type="ECO:0000313" key="3">
    <source>
        <dbReference type="Proteomes" id="UP001268610"/>
    </source>
</evidence>
<dbReference type="EMBL" id="JAVLSF010000780">
    <property type="protein sequence ID" value="MDR9778404.1"/>
    <property type="molecule type" value="Genomic_DNA"/>
</dbReference>
<dbReference type="Gene3D" id="3.30.499.10">
    <property type="entry name" value="Aconitase, domain 3"/>
    <property type="match status" value="1"/>
</dbReference>
<evidence type="ECO:0008006" key="4">
    <source>
        <dbReference type="Google" id="ProtNLM"/>
    </source>
</evidence>
<comment type="caution">
    <text evidence="2">The sequence shown here is derived from an EMBL/GenBank/DDBJ whole genome shotgun (WGS) entry which is preliminary data.</text>
</comment>
<feature type="non-terminal residue" evidence="2">
    <location>
        <position position="72"/>
    </location>
</feature>
<dbReference type="InterPro" id="IPR015931">
    <property type="entry name" value="Acnase/IPM_dHydase_lsu_aba_1/3"/>
</dbReference>
<sequence>MSSCIGKNSFASLAELQVGDKKYHYYQLEKTASQLGHVDRLPKTLKILLENLLRFEDDISVKRADIYAIANW</sequence>
<dbReference type="SUPFAM" id="SSF53732">
    <property type="entry name" value="Aconitase iron-sulfur domain"/>
    <property type="match status" value="1"/>
</dbReference>
<reference evidence="2" key="1">
    <citation type="submission" date="2023-04" db="EMBL/GenBank/DDBJ databases">
        <title>Genomic characterization of faba bean (Vicia faba) microsymbionts in Mexican soils.</title>
        <authorList>
            <person name="Rivera Orduna F.N."/>
            <person name="Guevara-Luna J."/>
            <person name="Yan J."/>
            <person name="Arroyo-Herrera I."/>
            <person name="Li Y."/>
            <person name="Vasquez-Murrieta M.S."/>
            <person name="Wang E.T."/>
        </authorList>
    </citation>
    <scope>NUCLEOTIDE SEQUENCE</scope>
    <source>
        <strain evidence="2">CH26</strain>
    </source>
</reference>
<keyword evidence="1" id="KW-0408">Iron</keyword>
<organism evidence="2 3">
    <name type="scientific">Rhizobium hidalgonense</name>
    <dbReference type="NCBI Taxonomy" id="1538159"/>
    <lineage>
        <taxon>Bacteria</taxon>
        <taxon>Pseudomonadati</taxon>
        <taxon>Pseudomonadota</taxon>
        <taxon>Alphaproteobacteria</taxon>
        <taxon>Hyphomicrobiales</taxon>
        <taxon>Rhizobiaceae</taxon>
        <taxon>Rhizobium/Agrobacterium group</taxon>
        <taxon>Rhizobium</taxon>
    </lineage>
</organism>
<evidence type="ECO:0000256" key="1">
    <source>
        <dbReference type="ARBA" id="ARBA00023004"/>
    </source>
</evidence>